<keyword evidence="1" id="KW-0732">Signal</keyword>
<proteinExistence type="predicted"/>
<feature type="signal peptide" evidence="1">
    <location>
        <begin position="1"/>
        <end position="17"/>
    </location>
</feature>
<name>A0A5N7DC56_9EURO</name>
<dbReference type="AlphaFoldDB" id="A0A5N7DC56"/>
<evidence type="ECO:0000256" key="1">
    <source>
        <dbReference type="SAM" id="SignalP"/>
    </source>
</evidence>
<protein>
    <submittedName>
        <fullName evidence="2">Uncharacterized protein</fullName>
    </submittedName>
</protein>
<gene>
    <name evidence="2" type="ORF">BDV37DRAFT_249925</name>
</gene>
<feature type="chain" id="PRO_5025053401" evidence="1">
    <location>
        <begin position="18"/>
        <end position="58"/>
    </location>
</feature>
<evidence type="ECO:0000313" key="2">
    <source>
        <dbReference type="EMBL" id="KAE8403593.1"/>
    </source>
</evidence>
<keyword evidence="3" id="KW-1185">Reference proteome</keyword>
<reference evidence="2 3" key="1">
    <citation type="submission" date="2019-04" db="EMBL/GenBank/DDBJ databases">
        <authorList>
            <consortium name="DOE Joint Genome Institute"/>
            <person name="Mondo S."/>
            <person name="Kjaerbolling I."/>
            <person name="Vesth T."/>
            <person name="Frisvad J.C."/>
            <person name="Nybo J.L."/>
            <person name="Theobald S."/>
            <person name="Kildgaard S."/>
            <person name="Isbrandt T."/>
            <person name="Kuo A."/>
            <person name="Sato A."/>
            <person name="Lyhne E.K."/>
            <person name="Kogle M.E."/>
            <person name="Wiebenga A."/>
            <person name="Kun R.S."/>
            <person name="Lubbers R.J."/>
            <person name="Makela M.R."/>
            <person name="Barry K."/>
            <person name="Chovatia M."/>
            <person name="Clum A."/>
            <person name="Daum C."/>
            <person name="Haridas S."/>
            <person name="He G."/>
            <person name="LaButti K."/>
            <person name="Lipzen A."/>
            <person name="Riley R."/>
            <person name="Salamov A."/>
            <person name="Simmons B.A."/>
            <person name="Magnuson J.K."/>
            <person name="Henrissat B."/>
            <person name="Mortensen U.H."/>
            <person name="Larsen T.O."/>
            <person name="Devries R.P."/>
            <person name="Grigoriev I.V."/>
            <person name="Machida M."/>
            <person name="Baker S.E."/>
            <person name="Andersen M.R."/>
            <person name="Cantor M.N."/>
            <person name="Hua S.X."/>
        </authorList>
    </citation>
    <scope>NUCLEOTIDE SEQUENCE [LARGE SCALE GENOMIC DNA]</scope>
    <source>
        <strain evidence="2 3">CBS 119388</strain>
    </source>
</reference>
<accession>A0A5N7DC56</accession>
<dbReference type="EMBL" id="ML736775">
    <property type="protein sequence ID" value="KAE8403593.1"/>
    <property type="molecule type" value="Genomic_DNA"/>
</dbReference>
<sequence length="58" mass="6359">MLLCLLGSSFVRLPVFSLSVVLSHPIYTGLRNLLLWTPSQGLLLRIAPIQNVKPAITS</sequence>
<evidence type="ECO:0000313" key="3">
    <source>
        <dbReference type="Proteomes" id="UP000325579"/>
    </source>
</evidence>
<dbReference type="RefSeq" id="XP_031940912.1">
    <property type="nucleotide sequence ID" value="XM_032082138.1"/>
</dbReference>
<organism evidence="2 3">
    <name type="scientific">Aspergillus pseudonomiae</name>
    <dbReference type="NCBI Taxonomy" id="1506151"/>
    <lineage>
        <taxon>Eukaryota</taxon>
        <taxon>Fungi</taxon>
        <taxon>Dikarya</taxon>
        <taxon>Ascomycota</taxon>
        <taxon>Pezizomycotina</taxon>
        <taxon>Eurotiomycetes</taxon>
        <taxon>Eurotiomycetidae</taxon>
        <taxon>Eurotiales</taxon>
        <taxon>Aspergillaceae</taxon>
        <taxon>Aspergillus</taxon>
        <taxon>Aspergillus subgen. Circumdati</taxon>
    </lineage>
</organism>
<dbReference type="Proteomes" id="UP000325579">
    <property type="component" value="Unassembled WGS sequence"/>
</dbReference>
<dbReference type="GeneID" id="43666829"/>